<evidence type="ECO:0000313" key="1">
    <source>
        <dbReference type="EMBL" id="CAF4469050.1"/>
    </source>
</evidence>
<sequence>MTESTNSRVDVLMLGTGEYTTGYVHGKASQSDKTKGVVALTLIDLRRRGKTNRLGMCGTNGKKLGDIRKHMQQAIGDAYKDMDLTMDWW</sequence>
<name>A0A820TM09_9BILA</name>
<reference evidence="1" key="1">
    <citation type="submission" date="2021-02" db="EMBL/GenBank/DDBJ databases">
        <authorList>
            <person name="Nowell W R."/>
        </authorList>
    </citation>
    <scope>NUCLEOTIDE SEQUENCE</scope>
</reference>
<dbReference type="AlphaFoldDB" id="A0A820TM09"/>
<accession>A0A820TM09</accession>
<gene>
    <name evidence="1" type="ORF">UJA718_LOCUS24049</name>
</gene>
<dbReference type="Proteomes" id="UP000663873">
    <property type="component" value="Unassembled WGS sequence"/>
</dbReference>
<proteinExistence type="predicted"/>
<protein>
    <submittedName>
        <fullName evidence="1">Uncharacterized protein</fullName>
    </submittedName>
</protein>
<dbReference type="EMBL" id="CAJOBP010005423">
    <property type="protein sequence ID" value="CAF4469050.1"/>
    <property type="molecule type" value="Genomic_DNA"/>
</dbReference>
<organism evidence="1 2">
    <name type="scientific">Rotaria socialis</name>
    <dbReference type="NCBI Taxonomy" id="392032"/>
    <lineage>
        <taxon>Eukaryota</taxon>
        <taxon>Metazoa</taxon>
        <taxon>Spiralia</taxon>
        <taxon>Gnathifera</taxon>
        <taxon>Rotifera</taxon>
        <taxon>Eurotatoria</taxon>
        <taxon>Bdelloidea</taxon>
        <taxon>Philodinida</taxon>
        <taxon>Philodinidae</taxon>
        <taxon>Rotaria</taxon>
    </lineage>
</organism>
<evidence type="ECO:0000313" key="2">
    <source>
        <dbReference type="Proteomes" id="UP000663873"/>
    </source>
</evidence>
<comment type="caution">
    <text evidence="1">The sequence shown here is derived from an EMBL/GenBank/DDBJ whole genome shotgun (WGS) entry which is preliminary data.</text>
</comment>
<keyword evidence="2" id="KW-1185">Reference proteome</keyword>